<dbReference type="GO" id="GO:0000917">
    <property type="term" value="P:division septum assembly"/>
    <property type="evidence" value="ECO:0007669"/>
    <property type="project" value="UniProtKB-KW"/>
</dbReference>
<feature type="coiled-coil region" evidence="6">
    <location>
        <begin position="102"/>
        <end position="136"/>
    </location>
</feature>
<keyword evidence="4 6" id="KW-0472">Membrane</keyword>
<keyword evidence="2 6" id="KW-1133">Transmembrane helix</keyword>
<dbReference type="Pfam" id="PF06160">
    <property type="entry name" value="EzrA"/>
    <property type="match status" value="1"/>
</dbReference>
<feature type="topological domain" description="Cytoplasmic" evidence="6">
    <location>
        <begin position="25"/>
        <end position="574"/>
    </location>
</feature>
<name>A0A0X8F9Z0_9LACT</name>
<dbReference type="RefSeq" id="WP_067972020.1">
    <property type="nucleotide sequence ID" value="NZ_CAJHKM010000006.1"/>
</dbReference>
<organism evidence="7 9">
    <name type="scientific">Aerococcus sanguinicola</name>
    <dbReference type="NCBI Taxonomy" id="119206"/>
    <lineage>
        <taxon>Bacteria</taxon>
        <taxon>Bacillati</taxon>
        <taxon>Bacillota</taxon>
        <taxon>Bacilli</taxon>
        <taxon>Lactobacillales</taxon>
        <taxon>Aerococcaceae</taxon>
        <taxon>Aerococcus</taxon>
    </lineage>
</organism>
<keyword evidence="7" id="KW-0808">Transferase</keyword>
<dbReference type="Proteomes" id="UP000234239">
    <property type="component" value="Unassembled WGS sequence"/>
</dbReference>
<dbReference type="GO" id="GO:0005940">
    <property type="term" value="C:septin ring"/>
    <property type="evidence" value="ECO:0007669"/>
    <property type="project" value="InterPro"/>
</dbReference>
<keyword evidence="5 6" id="KW-0717">Septation</keyword>
<dbReference type="AlphaFoldDB" id="A0A0X8F9Z0"/>
<proteinExistence type="inferred from homology"/>
<evidence type="ECO:0000313" key="10">
    <source>
        <dbReference type="Proteomes" id="UP000234239"/>
    </source>
</evidence>
<keyword evidence="3 6" id="KW-0175">Coiled coil</keyword>
<sequence length="574" mass="66936">MELLIALLVVILIVLISYGILYYLSKKQTKTNQELDEQKQEIMAIPVADKLYTIKNKNVTGKTGRALENEQANWQTVTQYKLPEIEAVLVSAQDATDKLFSKIKARQMSDKAEDLLQEARTEVEGINQRLEKLLDQEDANASYHEELYDRYAKIRKQLLAHSYAYGPSQETLEKNLSYIELDFTKYNELMNDGDFIGAHEILEQIQRDIESLEGMMEEIPSLLTRIDEEYLAQYEDLNQGYKAMLDEDYRFPMDVDIPEEINQVDKVINNAKEAIARADLDEAQAIMERAEVQIDRTYELMEAELRAKQYIGGNQGAMQQTLSKVHQSNRYAILEIDRVAQNYQLSGSEMSQMRDYADQIDRLQETIDYTNQQEGNHTIAYSDMETRYRDSYETLAEIEKGQSKIVSSLAGLKQQEREARDQLYLYELDLRNIKRKVGQYHLPGLDPSYLDRFFACEDTLDAMRSKLNRVKLDMEEINRLSQIASEDIEYLDTEIEKTLDYVRLTETAIQYANRYRANHPEINDAVDYSHYLFNERYDYQGAYQAIVDCVAKFDSQAQSEIEKIYRADKDKYNY</sequence>
<dbReference type="GeneID" id="92902719"/>
<dbReference type="EMBL" id="PKGY01000003">
    <property type="protein sequence ID" value="PKZ21787.1"/>
    <property type="molecule type" value="Genomic_DNA"/>
</dbReference>
<evidence type="ECO:0000256" key="3">
    <source>
        <dbReference type="ARBA" id="ARBA00023054"/>
    </source>
</evidence>
<protein>
    <recommendedName>
        <fullName evidence="6">Septation ring formation regulator EzrA</fullName>
    </recommendedName>
</protein>
<evidence type="ECO:0000256" key="4">
    <source>
        <dbReference type="ARBA" id="ARBA00023136"/>
    </source>
</evidence>
<evidence type="ECO:0000256" key="2">
    <source>
        <dbReference type="ARBA" id="ARBA00022989"/>
    </source>
</evidence>
<feature type="topological domain" description="Extracellular" evidence="6">
    <location>
        <begin position="1"/>
        <end position="5"/>
    </location>
</feature>
<reference evidence="7 9" key="1">
    <citation type="journal article" date="2016" name="Genome Announc.">
        <title>Complete Genome Sequences of Aerococcus christensenii CCUG 28831T, Aerococcus sanguinicola CCUG 43001T, Aerococcus urinae CCUG 36881T, Aerococcus urinaeequi CCUG 28094T, Aerococcus urinaehominis CCUG 42038 BT, and Aerococcus viridans CCUG 4311T.</title>
        <authorList>
            <person name="Carkaci D."/>
            <person name="Dargis R."/>
            <person name="Nielsen X.C."/>
            <person name="Skovgaard O."/>
            <person name="Fuursted K."/>
            <person name="Christensen J.J."/>
        </authorList>
    </citation>
    <scope>NUCLEOTIDE SEQUENCE [LARGE SCALE GENOMIC DNA]</scope>
    <source>
        <strain evidence="7 9">CCUG43001</strain>
    </source>
</reference>
<accession>A0A0X8F9Z0</accession>
<dbReference type="EMBL" id="CP014160">
    <property type="protein sequence ID" value="AMB93483.1"/>
    <property type="molecule type" value="Genomic_DNA"/>
</dbReference>
<keyword evidence="7" id="KW-0418">Kinase</keyword>
<keyword evidence="6" id="KW-0132">Cell division</keyword>
<comment type="function">
    <text evidence="6">Negative regulator of FtsZ ring formation; modulates the frequency and position of FtsZ ring formation. Inhibits FtsZ ring formation at polar sites. Interacts either with FtsZ or with one of its binding partners to promote depolymerization.</text>
</comment>
<evidence type="ECO:0000313" key="9">
    <source>
        <dbReference type="Proteomes" id="UP000069912"/>
    </source>
</evidence>
<dbReference type="OrthoDB" id="1654473at2"/>
<dbReference type="Proteomes" id="UP000069912">
    <property type="component" value="Chromosome"/>
</dbReference>
<keyword evidence="1 6" id="KW-0812">Transmembrane</keyword>
<dbReference type="GO" id="GO:0000921">
    <property type="term" value="P:septin ring assembly"/>
    <property type="evidence" value="ECO:0007669"/>
    <property type="project" value="InterPro"/>
</dbReference>
<comment type="subcellular location">
    <subcellularLocation>
        <location evidence="6">Cell membrane</location>
        <topology evidence="6">Single-pass membrane protein</topology>
    </subcellularLocation>
    <text evidence="6">Colocalized with FtsZ to the nascent septal site.</text>
</comment>
<dbReference type="HAMAP" id="MF_00728">
    <property type="entry name" value="EzrA"/>
    <property type="match status" value="1"/>
</dbReference>
<dbReference type="GO" id="GO:0016301">
    <property type="term" value="F:kinase activity"/>
    <property type="evidence" value="ECO:0007669"/>
    <property type="project" value="UniProtKB-KW"/>
</dbReference>
<keyword evidence="6" id="KW-0131">Cell cycle</keyword>
<reference evidence="9" key="2">
    <citation type="submission" date="2016-01" db="EMBL/GenBank/DDBJ databases">
        <title>Six Aerococcus type strain genome sequencing and assembly using PacBio and Illumina Hiseq.</title>
        <authorList>
            <person name="Carkaci D."/>
            <person name="Dargis R."/>
            <person name="Nielsen X.C."/>
            <person name="Skovgaard O."/>
            <person name="Fuursted K."/>
            <person name="Christensen J.J."/>
        </authorList>
    </citation>
    <scope>NUCLEOTIDE SEQUENCE [LARGE SCALE GENOMIC DNA]</scope>
    <source>
        <strain evidence="9">CCUG43001</strain>
    </source>
</reference>
<dbReference type="KEGG" id="asan:AWM72_01355"/>
<feature type="coiled-coil region" evidence="6">
    <location>
        <begin position="273"/>
        <end position="300"/>
    </location>
</feature>
<dbReference type="InterPro" id="IPR010379">
    <property type="entry name" value="EzrA"/>
</dbReference>
<keyword evidence="6" id="KW-1003">Cell membrane</keyword>
<evidence type="ECO:0000256" key="1">
    <source>
        <dbReference type="ARBA" id="ARBA00022692"/>
    </source>
</evidence>
<gene>
    <name evidence="6" type="primary">ezrA</name>
    <name evidence="7" type="ORF">AWM72_01355</name>
    <name evidence="8" type="ORF">CYJ28_07755</name>
</gene>
<evidence type="ECO:0000256" key="6">
    <source>
        <dbReference type="HAMAP-Rule" id="MF_00728"/>
    </source>
</evidence>
<evidence type="ECO:0000313" key="8">
    <source>
        <dbReference type="EMBL" id="PKZ21787.1"/>
    </source>
</evidence>
<comment type="similarity">
    <text evidence="6">Belongs to the EzrA family.</text>
</comment>
<dbReference type="GO" id="GO:0005886">
    <property type="term" value="C:plasma membrane"/>
    <property type="evidence" value="ECO:0007669"/>
    <property type="project" value="UniProtKB-SubCell"/>
</dbReference>
<evidence type="ECO:0000313" key="7">
    <source>
        <dbReference type="EMBL" id="AMB93483.1"/>
    </source>
</evidence>
<reference evidence="8 10" key="3">
    <citation type="submission" date="2017-12" db="EMBL/GenBank/DDBJ databases">
        <title>Phylogenetic diversity of female urinary microbiome.</title>
        <authorList>
            <person name="Thomas-White K."/>
            <person name="Wolfe A.J."/>
        </authorList>
    </citation>
    <scope>NUCLEOTIDE SEQUENCE [LARGE SCALE GENOMIC DNA]</scope>
    <source>
        <strain evidence="8 10">UMB0139</strain>
    </source>
</reference>
<evidence type="ECO:0000256" key="5">
    <source>
        <dbReference type="ARBA" id="ARBA00023210"/>
    </source>
</evidence>
<keyword evidence="9" id="KW-1185">Reference proteome</keyword>